<dbReference type="EMBL" id="QFNY01000221">
    <property type="protein sequence ID" value="PZO99168.1"/>
    <property type="molecule type" value="Genomic_DNA"/>
</dbReference>
<protein>
    <submittedName>
        <fullName evidence="2">DUF3180 domain-containing protein</fullName>
    </submittedName>
</protein>
<name>A0A2W5CZ46_9CORY</name>
<feature type="transmembrane region" description="Helical" evidence="1">
    <location>
        <begin position="120"/>
        <end position="140"/>
    </location>
</feature>
<feature type="transmembrane region" description="Helical" evidence="1">
    <location>
        <begin position="30"/>
        <end position="54"/>
    </location>
</feature>
<evidence type="ECO:0000256" key="1">
    <source>
        <dbReference type="SAM" id="Phobius"/>
    </source>
</evidence>
<proteinExistence type="predicted"/>
<sequence>MTRTSLSALVGTALFVAAAAAILTARFYGSMLAIPATVSISLWAMALVCVLLILKVRSAKNDEHGIGLDNSQLNPMTIAQFLLVGKASAWTGAIVGGAYAGIAVYVLPKAGELVAASGDVAGVVSSALGGAAMCVTGVVLERHCEAPPPPDGAQAVS</sequence>
<gene>
    <name evidence="2" type="ORF">DI609_08920</name>
</gene>
<evidence type="ECO:0000313" key="3">
    <source>
        <dbReference type="Proteomes" id="UP000249451"/>
    </source>
</evidence>
<organism evidence="2 3">
    <name type="scientific">Corynebacterium urealyticum</name>
    <dbReference type="NCBI Taxonomy" id="43771"/>
    <lineage>
        <taxon>Bacteria</taxon>
        <taxon>Bacillati</taxon>
        <taxon>Actinomycetota</taxon>
        <taxon>Actinomycetes</taxon>
        <taxon>Mycobacteriales</taxon>
        <taxon>Corynebacteriaceae</taxon>
        <taxon>Corynebacterium</taxon>
    </lineage>
</organism>
<dbReference type="Proteomes" id="UP000249451">
    <property type="component" value="Unassembled WGS sequence"/>
</dbReference>
<keyword evidence="1" id="KW-1133">Transmembrane helix</keyword>
<dbReference type="InterPro" id="IPR021517">
    <property type="entry name" value="DUF3180"/>
</dbReference>
<dbReference type="Pfam" id="PF11377">
    <property type="entry name" value="DUF3180"/>
    <property type="match status" value="1"/>
</dbReference>
<keyword evidence="1" id="KW-0812">Transmembrane</keyword>
<evidence type="ECO:0000313" key="2">
    <source>
        <dbReference type="EMBL" id="PZO99168.1"/>
    </source>
</evidence>
<dbReference type="AlphaFoldDB" id="A0A2W5CZ46"/>
<reference evidence="2 3" key="1">
    <citation type="submission" date="2017-11" db="EMBL/GenBank/DDBJ databases">
        <title>Infants hospitalized years apart are colonized by the same room-sourced microbial strains.</title>
        <authorList>
            <person name="Brooks B."/>
            <person name="Olm M.R."/>
            <person name="Firek B.A."/>
            <person name="Baker R."/>
            <person name="Thomas B.C."/>
            <person name="Morowitz M.J."/>
            <person name="Banfield J.F."/>
        </authorList>
    </citation>
    <scope>NUCLEOTIDE SEQUENCE [LARGE SCALE GENOMIC DNA]</scope>
    <source>
        <strain evidence="2">S2_012_000_R3_87</strain>
    </source>
</reference>
<accession>A0A2W5CZ46</accession>
<comment type="caution">
    <text evidence="2">The sequence shown here is derived from an EMBL/GenBank/DDBJ whole genome shotgun (WGS) entry which is preliminary data.</text>
</comment>
<feature type="transmembrane region" description="Helical" evidence="1">
    <location>
        <begin position="87"/>
        <end position="108"/>
    </location>
</feature>
<keyword evidence="1" id="KW-0472">Membrane</keyword>